<gene>
    <name evidence="2" type="ORF">SI7747_11014073</name>
</gene>
<evidence type="ECO:0000256" key="1">
    <source>
        <dbReference type="SAM" id="MobiDB-lite"/>
    </source>
</evidence>
<accession>A0A7I8JC28</accession>
<keyword evidence="3" id="KW-1185">Reference proteome</keyword>
<reference evidence="2 3" key="1">
    <citation type="submission" date="2019-12" db="EMBL/GenBank/DDBJ databases">
        <authorList>
            <person name="Scholz U."/>
            <person name="Mascher M."/>
            <person name="Fiebig A."/>
        </authorList>
    </citation>
    <scope>NUCLEOTIDE SEQUENCE</scope>
</reference>
<name>A0A7I8JC28_SPIIN</name>
<organism evidence="2">
    <name type="scientific">Spirodela intermedia</name>
    <name type="common">Intermediate duckweed</name>
    <dbReference type="NCBI Taxonomy" id="51605"/>
    <lineage>
        <taxon>Eukaryota</taxon>
        <taxon>Viridiplantae</taxon>
        <taxon>Streptophyta</taxon>
        <taxon>Embryophyta</taxon>
        <taxon>Tracheophyta</taxon>
        <taxon>Spermatophyta</taxon>
        <taxon>Magnoliopsida</taxon>
        <taxon>Liliopsida</taxon>
        <taxon>Araceae</taxon>
        <taxon>Lemnoideae</taxon>
        <taxon>Spirodela</taxon>
    </lineage>
</organism>
<evidence type="ECO:0000313" key="2">
    <source>
        <dbReference type="EMBL" id="CAA2628431.1"/>
    </source>
</evidence>
<feature type="compositionally biased region" description="Basic and acidic residues" evidence="1">
    <location>
        <begin position="14"/>
        <end position="32"/>
    </location>
</feature>
<dbReference type="Proteomes" id="UP001189122">
    <property type="component" value="Unassembled WGS sequence"/>
</dbReference>
<feature type="region of interest" description="Disordered" evidence="1">
    <location>
        <begin position="1"/>
        <end position="57"/>
    </location>
</feature>
<sequence>MSWGGHSSVPAGKRWRDTGEGERNQRSRRSGEESAGDPTVCGRGGGGGSPVAHASPP</sequence>
<evidence type="ECO:0000313" key="3">
    <source>
        <dbReference type="Proteomes" id="UP001189122"/>
    </source>
</evidence>
<dbReference type="EMBL" id="CACRZD030000011">
    <property type="protein sequence ID" value="CAA6667679.1"/>
    <property type="molecule type" value="Genomic_DNA"/>
</dbReference>
<proteinExistence type="predicted"/>
<dbReference type="AlphaFoldDB" id="A0A7I8JC28"/>
<protein>
    <submittedName>
        <fullName evidence="2">Uncharacterized protein</fullName>
    </submittedName>
</protein>
<dbReference type="EMBL" id="LR743598">
    <property type="protein sequence ID" value="CAA2628431.1"/>
    <property type="molecule type" value="Genomic_DNA"/>
</dbReference>